<keyword evidence="3" id="KW-1185">Reference proteome</keyword>
<accession>A0A1G6Y6I2</accession>
<evidence type="ECO:0000313" key="2">
    <source>
        <dbReference type="EMBL" id="SDD85882.1"/>
    </source>
</evidence>
<sequence length="91" mass="10218">MIPEVPKPVTQVQDGTGRDSFRKIRPGKRITPEKIKVCSMILGFIIIVPKKKPLEWALFLAETEVRPSTLEMSKRVAHANGVSILTFVSFL</sequence>
<dbReference type="Proteomes" id="UP000199060">
    <property type="component" value="Unassembled WGS sequence"/>
</dbReference>
<organism evidence="2 3">
    <name type="scientific">Algoriphagus faecimaris</name>
    <dbReference type="NCBI Taxonomy" id="686796"/>
    <lineage>
        <taxon>Bacteria</taxon>
        <taxon>Pseudomonadati</taxon>
        <taxon>Bacteroidota</taxon>
        <taxon>Cytophagia</taxon>
        <taxon>Cytophagales</taxon>
        <taxon>Cyclobacteriaceae</taxon>
        <taxon>Algoriphagus</taxon>
    </lineage>
</organism>
<gene>
    <name evidence="2" type="ORF">SAMN04488104_10828</name>
</gene>
<feature type="region of interest" description="Disordered" evidence="1">
    <location>
        <begin position="1"/>
        <end position="25"/>
    </location>
</feature>
<evidence type="ECO:0000313" key="3">
    <source>
        <dbReference type="Proteomes" id="UP000199060"/>
    </source>
</evidence>
<evidence type="ECO:0000256" key="1">
    <source>
        <dbReference type="SAM" id="MobiDB-lite"/>
    </source>
</evidence>
<dbReference type="AlphaFoldDB" id="A0A1G6Y6I2"/>
<reference evidence="3" key="1">
    <citation type="submission" date="2016-10" db="EMBL/GenBank/DDBJ databases">
        <authorList>
            <person name="Varghese N."/>
            <person name="Submissions S."/>
        </authorList>
    </citation>
    <scope>NUCLEOTIDE SEQUENCE [LARGE SCALE GENOMIC DNA]</scope>
    <source>
        <strain evidence="3">DSM 23095</strain>
    </source>
</reference>
<dbReference type="EMBL" id="FNAC01000082">
    <property type="protein sequence ID" value="SDD85882.1"/>
    <property type="molecule type" value="Genomic_DNA"/>
</dbReference>
<name>A0A1G6Y6I2_9BACT</name>
<proteinExistence type="predicted"/>
<protein>
    <submittedName>
        <fullName evidence="2">Uncharacterized protein</fullName>
    </submittedName>
</protein>